<dbReference type="Gene3D" id="2.160.20.10">
    <property type="entry name" value="Single-stranded right-handed beta-helix, Pectin lyase-like"/>
    <property type="match status" value="1"/>
</dbReference>
<comment type="caution">
    <text evidence="3">The sequence shown here is derived from an EMBL/GenBank/DDBJ whole genome shotgun (WGS) entry which is preliminary data.</text>
</comment>
<reference evidence="3 4" key="2">
    <citation type="journal article" date="2015" name="Stand. Genomic Sci.">
        <title>Draft genome sequence of Cellulomonas carbonis T26(T) and comparative analysis of six Cellulomonas genomes.</title>
        <authorList>
            <person name="Zhuang W."/>
            <person name="Zhang S."/>
            <person name="Xia X."/>
            <person name="Wang G."/>
        </authorList>
    </citation>
    <scope>NUCLEOTIDE SEQUENCE [LARGE SCALE GENOMIC DNA]</scope>
    <source>
        <strain evidence="3 4">T26</strain>
    </source>
</reference>
<protein>
    <recommendedName>
        <fullName evidence="5">Right handed beta helix domain-containing protein</fullName>
    </recommendedName>
</protein>
<dbReference type="SMART" id="SM00710">
    <property type="entry name" value="PbH1"/>
    <property type="match status" value="4"/>
</dbReference>
<name>A0A0A0BRP3_9CELL</name>
<dbReference type="PROSITE" id="PS51257">
    <property type="entry name" value="PROKAR_LIPOPROTEIN"/>
    <property type="match status" value="1"/>
</dbReference>
<feature type="signal peptide" evidence="2">
    <location>
        <begin position="1"/>
        <end position="21"/>
    </location>
</feature>
<feature type="chain" id="PRO_5038467064" description="Right handed beta helix domain-containing protein" evidence="2">
    <location>
        <begin position="22"/>
        <end position="295"/>
    </location>
</feature>
<dbReference type="AlphaFoldDB" id="A0A0A0BRP3"/>
<dbReference type="SUPFAM" id="SSF51126">
    <property type="entry name" value="Pectin lyase-like"/>
    <property type="match status" value="1"/>
</dbReference>
<dbReference type="InterPro" id="IPR011050">
    <property type="entry name" value="Pectin_lyase_fold/virulence"/>
</dbReference>
<feature type="compositionally biased region" description="Acidic residues" evidence="1">
    <location>
        <begin position="286"/>
        <end position="295"/>
    </location>
</feature>
<reference evidence="3 4" key="1">
    <citation type="submission" date="2013-08" db="EMBL/GenBank/DDBJ databases">
        <title>Genome sequencing of Cellulomonas carbonis T26.</title>
        <authorList>
            <person name="Chen F."/>
            <person name="Li Y."/>
            <person name="Wang G."/>
        </authorList>
    </citation>
    <scope>NUCLEOTIDE SEQUENCE [LARGE SCALE GENOMIC DNA]</scope>
    <source>
        <strain evidence="3 4">T26</strain>
    </source>
</reference>
<dbReference type="Proteomes" id="UP000029839">
    <property type="component" value="Unassembled WGS sequence"/>
</dbReference>
<evidence type="ECO:0000256" key="2">
    <source>
        <dbReference type="SAM" id="SignalP"/>
    </source>
</evidence>
<evidence type="ECO:0000313" key="3">
    <source>
        <dbReference type="EMBL" id="KGM10302.1"/>
    </source>
</evidence>
<feature type="region of interest" description="Disordered" evidence="1">
    <location>
        <begin position="28"/>
        <end position="58"/>
    </location>
</feature>
<dbReference type="EMBL" id="AXCY01000055">
    <property type="protein sequence ID" value="KGM10302.1"/>
    <property type="molecule type" value="Genomic_DNA"/>
</dbReference>
<evidence type="ECO:0000256" key="1">
    <source>
        <dbReference type="SAM" id="MobiDB-lite"/>
    </source>
</evidence>
<organism evidence="3 4">
    <name type="scientific">Cellulomonas carbonis T26</name>
    <dbReference type="NCBI Taxonomy" id="947969"/>
    <lineage>
        <taxon>Bacteria</taxon>
        <taxon>Bacillati</taxon>
        <taxon>Actinomycetota</taxon>
        <taxon>Actinomycetes</taxon>
        <taxon>Micrococcales</taxon>
        <taxon>Cellulomonadaceae</taxon>
        <taxon>Cellulomonas</taxon>
    </lineage>
</organism>
<accession>A0A0A0BRP3</accession>
<feature type="region of interest" description="Disordered" evidence="1">
    <location>
        <begin position="275"/>
        <end position="295"/>
    </location>
</feature>
<keyword evidence="4" id="KW-1185">Reference proteome</keyword>
<sequence>MTRARRLGPAALGAVAAVALAACSAPLPEAPTPAESFDTAPERADGPPGPDNTGVPAGTVLEPSDSLRIEEDGAVVEGLDVDGCVVVDADDVTIRNTRITCTDAPGGRAVVMDGKHTGLVIEDVEIDGGGRTEIGIDLTDAVIRRVDVHHVNDGIRMGANLVIEDSWIHTMTRQGDLHPDAIQGISAKNVVIRGNTLDPRNTRTGDLGNAAIMLGSETGTKTSEDVVIEGNHLDGGNYTINISSSITAEGFVVRDNVFGPNARYGPVLTRTDVPVGDGNVMRETEEPIDVDTRDD</sequence>
<evidence type="ECO:0000313" key="4">
    <source>
        <dbReference type="Proteomes" id="UP000029839"/>
    </source>
</evidence>
<evidence type="ECO:0008006" key="5">
    <source>
        <dbReference type="Google" id="ProtNLM"/>
    </source>
</evidence>
<keyword evidence="2" id="KW-0732">Signal</keyword>
<dbReference type="InterPro" id="IPR012334">
    <property type="entry name" value="Pectin_lyas_fold"/>
</dbReference>
<gene>
    <name evidence="3" type="ORF">N868_15740</name>
</gene>
<dbReference type="InterPro" id="IPR006626">
    <property type="entry name" value="PbH1"/>
</dbReference>
<proteinExistence type="predicted"/>